<reference evidence="3" key="1">
    <citation type="submission" date="2016-10" db="EMBL/GenBank/DDBJ databases">
        <title>Sequence of Gallionella enrichment culture.</title>
        <authorList>
            <person name="Poehlein A."/>
            <person name="Muehling M."/>
            <person name="Daniel R."/>
        </authorList>
    </citation>
    <scope>NUCLEOTIDE SEQUENCE</scope>
</reference>
<proteinExistence type="predicted"/>
<feature type="domain" description="HDOD" evidence="2">
    <location>
        <begin position="96"/>
        <end position="285"/>
    </location>
</feature>
<comment type="caution">
    <text evidence="3">The sequence shown here is derived from an EMBL/GenBank/DDBJ whole genome shotgun (WGS) entry which is preliminary data.</text>
</comment>
<gene>
    <name evidence="3" type="ORF">GALL_336210</name>
</gene>
<accession>A0A1J5QMK0</accession>
<dbReference type="AlphaFoldDB" id="A0A1J5QMK0"/>
<dbReference type="SUPFAM" id="SSF109604">
    <property type="entry name" value="HD-domain/PDEase-like"/>
    <property type="match status" value="1"/>
</dbReference>
<dbReference type="EMBL" id="MLJW01000609">
    <property type="protein sequence ID" value="OIQ84554.1"/>
    <property type="molecule type" value="Genomic_DNA"/>
</dbReference>
<dbReference type="InterPro" id="IPR052340">
    <property type="entry name" value="RNase_Y/CdgJ"/>
</dbReference>
<dbReference type="PANTHER" id="PTHR33525:SF6">
    <property type="entry name" value="HDOD DOMAIN-CONTAINING PROTEIN"/>
    <property type="match status" value="1"/>
</dbReference>
<name>A0A1J5QMK0_9ZZZZ</name>
<sequence length="312" mass="34056">MRMSFRSALRRWLSGEPASRPRSLARTPLDEAPAADADRMAPEAALAPPDAVELYQRLTGERCDDGNDAPRQRHEGAFLDWIHALLDSGQSLAHWVPRPPSMLPRLLACLRGEEPSLREASALVRGDPQLVADIVRRANSARMQHGTPVADLEQAVLRLGVDGLLRVAGASVMRPLYDARRDALLAQAAPKLARLALAKSLLCYMQAPRCGVDAFDAYLAGLTHNVGWVGVLRAVGVQAPQLQRPYSCGFIVELSRLSERVYGASAEQWQISDALTRLGSALRDSTLGESTLPLARVLWRAEAEVVRKLLPA</sequence>
<evidence type="ECO:0000313" key="3">
    <source>
        <dbReference type="EMBL" id="OIQ84554.1"/>
    </source>
</evidence>
<dbReference type="InterPro" id="IPR013976">
    <property type="entry name" value="HDOD"/>
</dbReference>
<organism evidence="3">
    <name type="scientific">mine drainage metagenome</name>
    <dbReference type="NCBI Taxonomy" id="410659"/>
    <lineage>
        <taxon>unclassified sequences</taxon>
        <taxon>metagenomes</taxon>
        <taxon>ecological metagenomes</taxon>
    </lineage>
</organism>
<evidence type="ECO:0000259" key="2">
    <source>
        <dbReference type="PROSITE" id="PS51833"/>
    </source>
</evidence>
<dbReference type="Gene3D" id="1.10.3210.10">
    <property type="entry name" value="Hypothetical protein af1432"/>
    <property type="match status" value="1"/>
</dbReference>
<feature type="region of interest" description="Disordered" evidence="1">
    <location>
        <begin position="15"/>
        <end position="46"/>
    </location>
</feature>
<dbReference type="PANTHER" id="PTHR33525">
    <property type="match status" value="1"/>
</dbReference>
<evidence type="ECO:0000256" key="1">
    <source>
        <dbReference type="SAM" id="MobiDB-lite"/>
    </source>
</evidence>
<protein>
    <submittedName>
        <fullName evidence="3">HDOD domain protein</fullName>
    </submittedName>
</protein>
<dbReference type="Pfam" id="PF08668">
    <property type="entry name" value="HDOD"/>
    <property type="match status" value="1"/>
</dbReference>
<dbReference type="PROSITE" id="PS51833">
    <property type="entry name" value="HDOD"/>
    <property type="match status" value="1"/>
</dbReference>